<evidence type="ECO:0000256" key="7">
    <source>
        <dbReference type="ARBA" id="ARBA00022989"/>
    </source>
</evidence>
<evidence type="ECO:0000256" key="11">
    <source>
        <dbReference type="RuleBase" id="RU004181"/>
    </source>
</evidence>
<keyword evidence="8 9" id="KW-0472">Membrane</keyword>
<comment type="caution">
    <text evidence="12">The sequence shown here is derived from an EMBL/GenBank/DDBJ whole genome shotgun (WGS) entry which is preliminary data.</text>
</comment>
<sequence>MLKSAWRWYALAIAVIALDQISKHWVSAALTYGEPVVFTPFFNFTLLHNPGAAFSFLSDAGGWQRWFFTVVAAVVSVVLVIWLARVSEKRYEALALALILGGAIGNLYDRVVLGYVVDFIVVHYQDYYWPAFNIADSAITVGAALLILDMLFGKDKRHD</sequence>
<comment type="caution">
    <text evidence="9">Lacks conserved residue(s) required for the propagation of feature annotation.</text>
</comment>
<dbReference type="OrthoDB" id="9810259at2"/>
<dbReference type="PANTHER" id="PTHR33695">
    <property type="entry name" value="LIPOPROTEIN SIGNAL PEPTIDASE"/>
    <property type="match status" value="1"/>
</dbReference>
<keyword evidence="6 9" id="KW-0378">Hydrolase</keyword>
<dbReference type="Proteomes" id="UP000273643">
    <property type="component" value="Unassembled WGS sequence"/>
</dbReference>
<keyword evidence="4 9" id="KW-0812">Transmembrane</keyword>
<keyword evidence="2 9" id="KW-1003">Cell membrane</keyword>
<dbReference type="HAMAP" id="MF_00161">
    <property type="entry name" value="LspA"/>
    <property type="match status" value="1"/>
</dbReference>
<evidence type="ECO:0000313" key="13">
    <source>
        <dbReference type="Proteomes" id="UP000273643"/>
    </source>
</evidence>
<comment type="similarity">
    <text evidence="1 9 11">Belongs to the peptidase A8 family.</text>
</comment>
<keyword evidence="5 9" id="KW-0064">Aspartyl protease</keyword>
<feature type="active site" evidence="9">
    <location>
        <position position="118"/>
    </location>
</feature>
<keyword evidence="3 9" id="KW-0645">Protease</keyword>
<dbReference type="AlphaFoldDB" id="A0A3N1NPV8"/>
<dbReference type="PRINTS" id="PR00781">
    <property type="entry name" value="LIPOSIGPTASE"/>
</dbReference>
<evidence type="ECO:0000256" key="10">
    <source>
        <dbReference type="RuleBase" id="RU000594"/>
    </source>
</evidence>
<gene>
    <name evidence="9" type="primary">lspA</name>
    <name evidence="12" type="ORF">EDC38_3172</name>
</gene>
<evidence type="ECO:0000256" key="1">
    <source>
        <dbReference type="ARBA" id="ARBA00006139"/>
    </source>
</evidence>
<evidence type="ECO:0000313" key="12">
    <source>
        <dbReference type="EMBL" id="ROQ17057.1"/>
    </source>
</evidence>
<accession>A0A3N1NPV8</accession>
<evidence type="ECO:0000256" key="3">
    <source>
        <dbReference type="ARBA" id="ARBA00022670"/>
    </source>
</evidence>
<reference evidence="12 13" key="1">
    <citation type="submission" date="2018-11" db="EMBL/GenBank/DDBJ databases">
        <title>Genomic Encyclopedia of Type Strains, Phase IV (KMG-IV): sequencing the most valuable type-strain genomes for metagenomic binning, comparative biology and taxonomic classification.</title>
        <authorList>
            <person name="Goeker M."/>
        </authorList>
    </citation>
    <scope>NUCLEOTIDE SEQUENCE [LARGE SCALE GENOMIC DNA]</scope>
    <source>
        <strain evidence="12 13">DSM 16974</strain>
    </source>
</reference>
<organism evidence="12 13">
    <name type="scientific">Marinimicrobium koreense</name>
    <dbReference type="NCBI Taxonomy" id="306545"/>
    <lineage>
        <taxon>Bacteria</taxon>
        <taxon>Pseudomonadati</taxon>
        <taxon>Pseudomonadota</taxon>
        <taxon>Gammaproteobacteria</taxon>
        <taxon>Cellvibrionales</taxon>
        <taxon>Cellvibrionaceae</taxon>
        <taxon>Marinimicrobium</taxon>
    </lineage>
</organism>
<dbReference type="GO" id="GO:0004190">
    <property type="term" value="F:aspartic-type endopeptidase activity"/>
    <property type="evidence" value="ECO:0007669"/>
    <property type="project" value="UniProtKB-UniRule"/>
</dbReference>
<evidence type="ECO:0000256" key="9">
    <source>
        <dbReference type="HAMAP-Rule" id="MF_00161"/>
    </source>
</evidence>
<comment type="function">
    <text evidence="9 10">This protein specifically catalyzes the removal of signal peptides from prolipoproteins.</text>
</comment>
<dbReference type="NCBIfam" id="TIGR00077">
    <property type="entry name" value="lspA"/>
    <property type="match status" value="1"/>
</dbReference>
<dbReference type="EMBL" id="RJUK01000004">
    <property type="protein sequence ID" value="ROQ17057.1"/>
    <property type="molecule type" value="Genomic_DNA"/>
</dbReference>
<dbReference type="InterPro" id="IPR001872">
    <property type="entry name" value="Peptidase_A8"/>
</dbReference>
<dbReference type="PANTHER" id="PTHR33695:SF1">
    <property type="entry name" value="LIPOPROTEIN SIGNAL PEPTIDASE"/>
    <property type="match status" value="1"/>
</dbReference>
<evidence type="ECO:0000256" key="8">
    <source>
        <dbReference type="ARBA" id="ARBA00023136"/>
    </source>
</evidence>
<dbReference type="Pfam" id="PF01252">
    <property type="entry name" value="Peptidase_A8"/>
    <property type="match status" value="1"/>
</dbReference>
<name>A0A3N1NPV8_9GAMM</name>
<protein>
    <recommendedName>
        <fullName evidence="9">Lipoprotein signal peptidase</fullName>
        <ecNumber evidence="9">3.4.23.36</ecNumber>
    </recommendedName>
    <alternativeName>
        <fullName evidence="9">Prolipoprotein signal peptidase</fullName>
    </alternativeName>
    <alternativeName>
        <fullName evidence="9">Signal peptidase II</fullName>
        <shortName evidence="9">SPase II</shortName>
    </alternativeName>
</protein>
<comment type="catalytic activity">
    <reaction evidence="9 10">
        <text>Release of signal peptides from bacterial membrane prolipoproteins. Hydrolyzes -Xaa-Yaa-Zaa-|-(S,diacylglyceryl)Cys-, in which Xaa is hydrophobic (preferably Leu), and Yaa (Ala or Ser) and Zaa (Gly or Ala) have small, neutral side chains.</text>
        <dbReference type="EC" id="3.4.23.36"/>
    </reaction>
</comment>
<comment type="subcellular location">
    <subcellularLocation>
        <location evidence="9">Cell membrane</location>
        <topology evidence="9">Multi-pass membrane protein</topology>
    </subcellularLocation>
</comment>
<evidence type="ECO:0000256" key="5">
    <source>
        <dbReference type="ARBA" id="ARBA00022750"/>
    </source>
</evidence>
<evidence type="ECO:0000256" key="6">
    <source>
        <dbReference type="ARBA" id="ARBA00022801"/>
    </source>
</evidence>
<dbReference type="GO" id="GO:0005886">
    <property type="term" value="C:plasma membrane"/>
    <property type="evidence" value="ECO:0007669"/>
    <property type="project" value="UniProtKB-SubCell"/>
</dbReference>
<comment type="pathway">
    <text evidence="9">Protein modification; lipoprotein biosynthesis (signal peptide cleavage).</text>
</comment>
<keyword evidence="13" id="KW-1185">Reference proteome</keyword>
<feature type="transmembrane region" description="Helical" evidence="9">
    <location>
        <begin position="66"/>
        <end position="84"/>
    </location>
</feature>
<proteinExistence type="inferred from homology"/>
<evidence type="ECO:0000256" key="4">
    <source>
        <dbReference type="ARBA" id="ARBA00022692"/>
    </source>
</evidence>
<dbReference type="GO" id="GO:0006508">
    <property type="term" value="P:proteolysis"/>
    <property type="evidence" value="ECO:0007669"/>
    <property type="project" value="UniProtKB-KW"/>
</dbReference>
<keyword evidence="7 9" id="KW-1133">Transmembrane helix</keyword>
<dbReference type="EC" id="3.4.23.36" evidence="9"/>
<dbReference type="RefSeq" id="WP_123639519.1">
    <property type="nucleotide sequence ID" value="NZ_RJUK01000004.1"/>
</dbReference>
<feature type="transmembrane region" description="Helical" evidence="9">
    <location>
        <begin position="128"/>
        <end position="148"/>
    </location>
</feature>
<dbReference type="UniPathway" id="UPA00665"/>
<evidence type="ECO:0000256" key="2">
    <source>
        <dbReference type="ARBA" id="ARBA00022475"/>
    </source>
</evidence>
<feature type="transmembrane region" description="Helical" evidence="9">
    <location>
        <begin position="91"/>
        <end position="108"/>
    </location>
</feature>
<feature type="active site" evidence="9">
    <location>
        <position position="136"/>
    </location>
</feature>
<dbReference type="PROSITE" id="PS00855">
    <property type="entry name" value="SPASE_II"/>
    <property type="match status" value="1"/>
</dbReference>